<sequence>MWEAFKNLFGNSERRQPKANQTPDVLKTFTDTAATFKGRPNPFESMQPTTEETEAGREAQLREARKVAERVAAQAKLAEAKGQEWPDVAEPTEETGAWVNKKAE</sequence>
<comment type="caution">
    <text evidence="2">The sequence shown here is derived from an EMBL/GenBank/DDBJ whole genome shotgun (WGS) entry which is preliminary data.</text>
</comment>
<proteinExistence type="predicted"/>
<name>A0A0G1XH00_9BACT</name>
<feature type="region of interest" description="Disordered" evidence="1">
    <location>
        <begin position="1"/>
        <end position="23"/>
    </location>
</feature>
<feature type="region of interest" description="Disordered" evidence="1">
    <location>
        <begin position="78"/>
        <end position="104"/>
    </location>
</feature>
<gene>
    <name evidence="2" type="ORF">UY72_C0009G0011</name>
</gene>
<evidence type="ECO:0000256" key="1">
    <source>
        <dbReference type="SAM" id="MobiDB-lite"/>
    </source>
</evidence>
<feature type="region of interest" description="Disordered" evidence="1">
    <location>
        <begin position="35"/>
        <end position="57"/>
    </location>
</feature>
<evidence type="ECO:0000313" key="3">
    <source>
        <dbReference type="Proteomes" id="UP000034846"/>
    </source>
</evidence>
<evidence type="ECO:0000313" key="2">
    <source>
        <dbReference type="EMBL" id="KKW30548.1"/>
    </source>
</evidence>
<accession>A0A0G1XH00</accession>
<dbReference type="Proteomes" id="UP000034846">
    <property type="component" value="Unassembled WGS sequence"/>
</dbReference>
<organism evidence="2 3">
    <name type="scientific">Candidatus Uhrbacteria bacterium GW2011_GWD2_52_7</name>
    <dbReference type="NCBI Taxonomy" id="1618989"/>
    <lineage>
        <taxon>Bacteria</taxon>
        <taxon>Candidatus Uhriibacteriota</taxon>
    </lineage>
</organism>
<reference evidence="2 3" key="1">
    <citation type="journal article" date="2015" name="Nature">
        <title>rRNA introns, odd ribosomes, and small enigmatic genomes across a large radiation of phyla.</title>
        <authorList>
            <person name="Brown C.T."/>
            <person name="Hug L.A."/>
            <person name="Thomas B.C."/>
            <person name="Sharon I."/>
            <person name="Castelle C.J."/>
            <person name="Singh A."/>
            <person name="Wilkins M.J."/>
            <person name="Williams K.H."/>
            <person name="Banfield J.F."/>
        </authorList>
    </citation>
    <scope>NUCLEOTIDE SEQUENCE [LARGE SCALE GENOMIC DNA]</scope>
</reference>
<dbReference type="EMBL" id="LCRD01000009">
    <property type="protein sequence ID" value="KKW30548.1"/>
    <property type="molecule type" value="Genomic_DNA"/>
</dbReference>
<protein>
    <submittedName>
        <fullName evidence="2">Uncharacterized protein</fullName>
    </submittedName>
</protein>
<dbReference type="AlphaFoldDB" id="A0A0G1XH00"/>